<organism evidence="1 2">
    <name type="scientific">Phaseolus angularis</name>
    <name type="common">Azuki bean</name>
    <name type="synonym">Vigna angularis</name>
    <dbReference type="NCBI Taxonomy" id="3914"/>
    <lineage>
        <taxon>Eukaryota</taxon>
        <taxon>Viridiplantae</taxon>
        <taxon>Streptophyta</taxon>
        <taxon>Embryophyta</taxon>
        <taxon>Tracheophyta</taxon>
        <taxon>Spermatophyta</taxon>
        <taxon>Magnoliopsida</taxon>
        <taxon>eudicotyledons</taxon>
        <taxon>Gunneridae</taxon>
        <taxon>Pentapetalae</taxon>
        <taxon>rosids</taxon>
        <taxon>fabids</taxon>
        <taxon>Fabales</taxon>
        <taxon>Fabaceae</taxon>
        <taxon>Papilionoideae</taxon>
        <taxon>50 kb inversion clade</taxon>
        <taxon>NPAAA clade</taxon>
        <taxon>indigoferoid/millettioid clade</taxon>
        <taxon>Phaseoleae</taxon>
        <taxon>Vigna</taxon>
    </lineage>
</organism>
<dbReference type="Gramene" id="KOM37209">
    <property type="protein sequence ID" value="KOM37209"/>
    <property type="gene ID" value="LR48_Vigan03g059000"/>
</dbReference>
<dbReference type="AlphaFoldDB" id="A0A0L9U474"/>
<evidence type="ECO:0000313" key="2">
    <source>
        <dbReference type="Proteomes" id="UP000053144"/>
    </source>
</evidence>
<protein>
    <submittedName>
        <fullName evidence="1">Uncharacterized protein</fullName>
    </submittedName>
</protein>
<name>A0A0L9U474_PHAAN</name>
<gene>
    <name evidence="1" type="ORF">LR48_Vigan03g059000</name>
</gene>
<sequence length="102" mass="11352">MNCAPLAVCCLLLDEHELPKTSGGWFLIFHFPLLDAPSISCPWASLDSAHTIEFSQFLFEASPMWTWLPLCLLDRVSSPSCWCATLSFTANHAVTPPKLDQN</sequence>
<dbReference type="EMBL" id="CM003373">
    <property type="protein sequence ID" value="KOM37209.1"/>
    <property type="molecule type" value="Genomic_DNA"/>
</dbReference>
<evidence type="ECO:0000313" key="1">
    <source>
        <dbReference type="EMBL" id="KOM37209.1"/>
    </source>
</evidence>
<accession>A0A0L9U474</accession>
<proteinExistence type="predicted"/>
<reference evidence="2" key="1">
    <citation type="journal article" date="2015" name="Proc. Natl. Acad. Sci. U.S.A.">
        <title>Genome sequencing of adzuki bean (Vigna angularis) provides insight into high starch and low fat accumulation and domestication.</title>
        <authorList>
            <person name="Yang K."/>
            <person name="Tian Z."/>
            <person name="Chen C."/>
            <person name="Luo L."/>
            <person name="Zhao B."/>
            <person name="Wang Z."/>
            <person name="Yu L."/>
            <person name="Li Y."/>
            <person name="Sun Y."/>
            <person name="Li W."/>
            <person name="Chen Y."/>
            <person name="Li Y."/>
            <person name="Zhang Y."/>
            <person name="Ai D."/>
            <person name="Zhao J."/>
            <person name="Shang C."/>
            <person name="Ma Y."/>
            <person name="Wu B."/>
            <person name="Wang M."/>
            <person name="Gao L."/>
            <person name="Sun D."/>
            <person name="Zhang P."/>
            <person name="Guo F."/>
            <person name="Wang W."/>
            <person name="Li Y."/>
            <person name="Wang J."/>
            <person name="Varshney R.K."/>
            <person name="Wang J."/>
            <person name="Ling H.Q."/>
            <person name="Wan P."/>
        </authorList>
    </citation>
    <scope>NUCLEOTIDE SEQUENCE</scope>
    <source>
        <strain evidence="2">cv. Jingnong 6</strain>
    </source>
</reference>
<dbReference type="Proteomes" id="UP000053144">
    <property type="component" value="Chromosome 3"/>
</dbReference>